<evidence type="ECO:0000256" key="4">
    <source>
        <dbReference type="ARBA" id="ARBA00022989"/>
    </source>
</evidence>
<gene>
    <name evidence="8" type="ORF">E7746_07120</name>
</gene>
<keyword evidence="9" id="KW-1185">Reference proteome</keyword>
<evidence type="ECO:0000313" key="9">
    <source>
        <dbReference type="Proteomes" id="UP000297031"/>
    </source>
</evidence>
<evidence type="ECO:0000256" key="5">
    <source>
        <dbReference type="ARBA" id="ARBA00023136"/>
    </source>
</evidence>
<dbReference type="InterPro" id="IPR051311">
    <property type="entry name" value="DedA_domain"/>
</dbReference>
<keyword evidence="5 6" id="KW-0472">Membrane</keyword>
<name>A0A4P7VRS7_9BACT</name>
<feature type="transmembrane region" description="Helical" evidence="6">
    <location>
        <begin position="12"/>
        <end position="30"/>
    </location>
</feature>
<feature type="transmembrane region" description="Helical" evidence="6">
    <location>
        <begin position="141"/>
        <end position="162"/>
    </location>
</feature>
<dbReference type="Proteomes" id="UP000297031">
    <property type="component" value="Chromosome"/>
</dbReference>
<comment type="subcellular location">
    <subcellularLocation>
        <location evidence="1">Cell membrane</location>
        <topology evidence="1">Multi-pass membrane protein</topology>
    </subcellularLocation>
</comment>
<dbReference type="GO" id="GO:0005886">
    <property type="term" value="C:plasma membrane"/>
    <property type="evidence" value="ECO:0007669"/>
    <property type="project" value="UniProtKB-SubCell"/>
</dbReference>
<evidence type="ECO:0000256" key="3">
    <source>
        <dbReference type="ARBA" id="ARBA00022692"/>
    </source>
</evidence>
<evidence type="ECO:0000256" key="6">
    <source>
        <dbReference type="SAM" id="Phobius"/>
    </source>
</evidence>
<dbReference type="PANTHER" id="PTHR42709:SF6">
    <property type="entry name" value="UNDECAPRENYL PHOSPHATE TRANSPORTER A"/>
    <property type="match status" value="1"/>
</dbReference>
<dbReference type="EMBL" id="CP039393">
    <property type="protein sequence ID" value="QCD37052.1"/>
    <property type="molecule type" value="Genomic_DNA"/>
</dbReference>
<proteinExistence type="predicted"/>
<sequence>MMKFLTADAMTVYLLVFAFMVIESSFIPFPSEVIVPPAAYLACTKGDVNLISVILIATAGAIVGALINYYLSLWIGRPIVYKFANSRFGHACLINEEKVRHAEEYFDNHGAVSTFIGRLIPAVRQLISIPAGLARMNIGKFVIFTGLGALVWNCILAALGYWLGKIVPQEQLYAKVEEYNEYLTYIGLGIGVVCVLFILWNAFKPHPQSNDQQL</sequence>
<keyword evidence="2" id="KW-1003">Cell membrane</keyword>
<dbReference type="RefSeq" id="WP_136411315.1">
    <property type="nucleotide sequence ID" value="NZ_CP039393.1"/>
</dbReference>
<feature type="domain" description="VTT" evidence="7">
    <location>
        <begin position="29"/>
        <end position="161"/>
    </location>
</feature>
<evidence type="ECO:0000256" key="1">
    <source>
        <dbReference type="ARBA" id="ARBA00004651"/>
    </source>
</evidence>
<keyword evidence="3 6" id="KW-0812">Transmembrane</keyword>
<feature type="transmembrane region" description="Helical" evidence="6">
    <location>
        <begin position="182"/>
        <end position="203"/>
    </location>
</feature>
<dbReference type="Pfam" id="PF09335">
    <property type="entry name" value="VTT_dom"/>
    <property type="match status" value="1"/>
</dbReference>
<evidence type="ECO:0000259" key="7">
    <source>
        <dbReference type="Pfam" id="PF09335"/>
    </source>
</evidence>
<dbReference type="PANTHER" id="PTHR42709">
    <property type="entry name" value="ALKALINE PHOSPHATASE LIKE PROTEIN"/>
    <property type="match status" value="1"/>
</dbReference>
<accession>A0A4P7VRS7</accession>
<reference evidence="8 9" key="1">
    <citation type="submission" date="2019-02" db="EMBL/GenBank/DDBJ databases">
        <title>Isolation and identification of novel species under the genus Muribaculum.</title>
        <authorList>
            <person name="Miyake S."/>
            <person name="Ding Y."/>
            <person name="Low A."/>
            <person name="Soh M."/>
            <person name="Seedorf H."/>
        </authorList>
    </citation>
    <scope>NUCLEOTIDE SEQUENCE [LARGE SCALE GENOMIC DNA]</scope>
    <source>
        <strain evidence="8 9">TLL-A4</strain>
    </source>
</reference>
<protein>
    <submittedName>
        <fullName evidence="8">DedA family protein</fullName>
    </submittedName>
</protein>
<dbReference type="InterPro" id="IPR032816">
    <property type="entry name" value="VTT_dom"/>
</dbReference>
<evidence type="ECO:0000256" key="2">
    <source>
        <dbReference type="ARBA" id="ARBA00022475"/>
    </source>
</evidence>
<dbReference type="AlphaFoldDB" id="A0A4P7VRS7"/>
<organism evidence="8 9">
    <name type="scientific">Muribaculum gordoncarteri</name>
    <dbReference type="NCBI Taxonomy" id="2530390"/>
    <lineage>
        <taxon>Bacteria</taxon>
        <taxon>Pseudomonadati</taxon>
        <taxon>Bacteroidota</taxon>
        <taxon>Bacteroidia</taxon>
        <taxon>Bacteroidales</taxon>
        <taxon>Muribaculaceae</taxon>
        <taxon>Muribaculum</taxon>
    </lineage>
</organism>
<dbReference type="OrthoDB" id="9813426at2"/>
<dbReference type="KEGG" id="mgod:E7746_07120"/>
<keyword evidence="4 6" id="KW-1133">Transmembrane helix</keyword>
<feature type="transmembrane region" description="Helical" evidence="6">
    <location>
        <begin position="50"/>
        <end position="71"/>
    </location>
</feature>
<evidence type="ECO:0000313" key="8">
    <source>
        <dbReference type="EMBL" id="QCD37052.1"/>
    </source>
</evidence>